<evidence type="ECO:0000313" key="3">
    <source>
        <dbReference type="Proteomes" id="UP000886523"/>
    </source>
</evidence>
<keyword evidence="3" id="KW-1185">Reference proteome</keyword>
<gene>
    <name evidence="2" type="ORF">BS47DRAFT_303155</name>
</gene>
<dbReference type="GO" id="GO:0003729">
    <property type="term" value="F:mRNA binding"/>
    <property type="evidence" value="ECO:0007669"/>
    <property type="project" value="InterPro"/>
</dbReference>
<evidence type="ECO:0000256" key="1">
    <source>
        <dbReference type="SAM" id="MobiDB-lite"/>
    </source>
</evidence>
<protein>
    <recommendedName>
        <fullName evidence="4">Chromatin target of PRMT1 protein C-terminal domain-containing protein</fullName>
    </recommendedName>
</protein>
<dbReference type="OrthoDB" id="422106at2759"/>
<evidence type="ECO:0000313" key="2">
    <source>
        <dbReference type="EMBL" id="KAF9518482.1"/>
    </source>
</evidence>
<dbReference type="EMBL" id="MU128925">
    <property type="protein sequence ID" value="KAF9518482.1"/>
    <property type="molecule type" value="Genomic_DNA"/>
</dbReference>
<reference evidence="2" key="1">
    <citation type="journal article" date="2020" name="Nat. Commun.">
        <title>Large-scale genome sequencing of mycorrhizal fungi provides insights into the early evolution of symbiotic traits.</title>
        <authorList>
            <person name="Miyauchi S."/>
            <person name="Kiss E."/>
            <person name="Kuo A."/>
            <person name="Drula E."/>
            <person name="Kohler A."/>
            <person name="Sanchez-Garcia M."/>
            <person name="Morin E."/>
            <person name="Andreopoulos B."/>
            <person name="Barry K.W."/>
            <person name="Bonito G."/>
            <person name="Buee M."/>
            <person name="Carver A."/>
            <person name="Chen C."/>
            <person name="Cichocki N."/>
            <person name="Clum A."/>
            <person name="Culley D."/>
            <person name="Crous P.W."/>
            <person name="Fauchery L."/>
            <person name="Girlanda M."/>
            <person name="Hayes R.D."/>
            <person name="Keri Z."/>
            <person name="LaButti K."/>
            <person name="Lipzen A."/>
            <person name="Lombard V."/>
            <person name="Magnuson J."/>
            <person name="Maillard F."/>
            <person name="Murat C."/>
            <person name="Nolan M."/>
            <person name="Ohm R.A."/>
            <person name="Pangilinan J."/>
            <person name="Pereira M.F."/>
            <person name="Perotto S."/>
            <person name="Peter M."/>
            <person name="Pfister S."/>
            <person name="Riley R."/>
            <person name="Sitrit Y."/>
            <person name="Stielow J.B."/>
            <person name="Szollosi G."/>
            <person name="Zifcakova L."/>
            <person name="Stursova M."/>
            <person name="Spatafora J.W."/>
            <person name="Tedersoo L."/>
            <person name="Vaario L.M."/>
            <person name="Yamada A."/>
            <person name="Yan M."/>
            <person name="Wang P."/>
            <person name="Xu J."/>
            <person name="Bruns T."/>
            <person name="Baldrian P."/>
            <person name="Vilgalys R."/>
            <person name="Dunand C."/>
            <person name="Henrissat B."/>
            <person name="Grigoriev I.V."/>
            <person name="Hibbett D."/>
            <person name="Nagy L.G."/>
            <person name="Martin F.M."/>
        </authorList>
    </citation>
    <scope>NUCLEOTIDE SEQUENCE</scope>
    <source>
        <strain evidence="2">UP504</strain>
    </source>
</reference>
<proteinExistence type="predicted"/>
<dbReference type="GO" id="GO:0005634">
    <property type="term" value="C:nucleus"/>
    <property type="evidence" value="ECO:0007669"/>
    <property type="project" value="TreeGrafter"/>
</dbReference>
<dbReference type="GO" id="GO:0000340">
    <property type="term" value="F:RNA 7-methylguanosine cap binding"/>
    <property type="evidence" value="ECO:0007669"/>
    <property type="project" value="InterPro"/>
</dbReference>
<dbReference type="InterPro" id="IPR019416">
    <property type="entry name" value="NCBP3"/>
</dbReference>
<accession>A0A9P6DYH9</accession>
<feature type="region of interest" description="Disordered" evidence="1">
    <location>
        <begin position="207"/>
        <end position="266"/>
    </location>
</feature>
<comment type="caution">
    <text evidence="2">The sequence shown here is derived from an EMBL/GenBank/DDBJ whole genome shotgun (WGS) entry which is preliminary data.</text>
</comment>
<organism evidence="2 3">
    <name type="scientific">Hydnum rufescens UP504</name>
    <dbReference type="NCBI Taxonomy" id="1448309"/>
    <lineage>
        <taxon>Eukaryota</taxon>
        <taxon>Fungi</taxon>
        <taxon>Dikarya</taxon>
        <taxon>Basidiomycota</taxon>
        <taxon>Agaricomycotina</taxon>
        <taxon>Agaricomycetes</taxon>
        <taxon>Cantharellales</taxon>
        <taxon>Hydnaceae</taxon>
        <taxon>Hydnum</taxon>
    </lineage>
</organism>
<name>A0A9P6DYH9_9AGAM</name>
<sequence>MKDSDGDKRSNAILLRGPPISHLSTDKIFAYSGYYATAPEHLEWVDDETCILVYPSSALAITAFTSLRKTREPDIPLPTMDDEEMVQSQPIPMVMWPIEERLSKVLGTSQGLTGQINMRWALKTDIKERGARKKSTYYQKHQPSDGPGPSKRRREDDGSLQSRLDAGPNDKKARERELAALDAELDSFASGEPVPIPASAQEGVPSLVERVGSLARENRPLAPLPRRSKARERRATGGRRDRAERTPIDKDSLDAELDAFLNNRDG</sequence>
<feature type="region of interest" description="Disordered" evidence="1">
    <location>
        <begin position="131"/>
        <end position="173"/>
    </location>
</feature>
<dbReference type="Pfam" id="PF10309">
    <property type="entry name" value="NCBP3"/>
    <property type="match status" value="1"/>
</dbReference>
<dbReference type="PANTHER" id="PTHR16291">
    <property type="entry name" value="NUCLEAR CAP-BINDING PROTEIN SUBUNIT 3"/>
    <property type="match status" value="1"/>
</dbReference>
<feature type="compositionally biased region" description="Basic and acidic residues" evidence="1">
    <location>
        <begin position="233"/>
        <end position="253"/>
    </location>
</feature>
<dbReference type="AlphaFoldDB" id="A0A9P6DYH9"/>
<dbReference type="Proteomes" id="UP000886523">
    <property type="component" value="Unassembled WGS sequence"/>
</dbReference>
<evidence type="ECO:0008006" key="4">
    <source>
        <dbReference type="Google" id="ProtNLM"/>
    </source>
</evidence>
<dbReference type="PANTHER" id="PTHR16291:SF0">
    <property type="entry name" value="NUCLEAR CAP-BINDING PROTEIN SUBUNIT 3"/>
    <property type="match status" value="1"/>
</dbReference>